<dbReference type="Pfam" id="PF00078">
    <property type="entry name" value="RVT_1"/>
    <property type="match status" value="1"/>
</dbReference>
<organism evidence="2 3">
    <name type="scientific">Octopus sinensis</name>
    <name type="common">East Asian common octopus</name>
    <dbReference type="NCBI Taxonomy" id="2607531"/>
    <lineage>
        <taxon>Eukaryota</taxon>
        <taxon>Metazoa</taxon>
        <taxon>Spiralia</taxon>
        <taxon>Lophotrochozoa</taxon>
        <taxon>Mollusca</taxon>
        <taxon>Cephalopoda</taxon>
        <taxon>Coleoidea</taxon>
        <taxon>Octopodiformes</taxon>
        <taxon>Octopoda</taxon>
        <taxon>Incirrata</taxon>
        <taxon>Octopodidae</taxon>
        <taxon>Octopus</taxon>
    </lineage>
</organism>
<dbReference type="InterPro" id="IPR000477">
    <property type="entry name" value="RT_dom"/>
</dbReference>
<dbReference type="SUPFAM" id="SSF56672">
    <property type="entry name" value="DNA/RNA polymerases"/>
    <property type="match status" value="1"/>
</dbReference>
<dbReference type="KEGG" id="osn:118760845"/>
<name>A0A7E6EIX4_9MOLL</name>
<dbReference type="PANTHER" id="PTHR47027">
    <property type="entry name" value="REVERSE TRANSCRIPTASE DOMAIN-CONTAINING PROTEIN"/>
    <property type="match status" value="1"/>
</dbReference>
<protein>
    <submittedName>
        <fullName evidence="3">Uncharacterized protein LOC118760845</fullName>
    </submittedName>
</protein>
<feature type="domain" description="Reverse transcriptase" evidence="1">
    <location>
        <begin position="46"/>
        <end position="145"/>
    </location>
</feature>
<reference evidence="3" key="1">
    <citation type="submission" date="2025-08" db="UniProtKB">
        <authorList>
            <consortium name="RefSeq"/>
        </authorList>
    </citation>
    <scope>IDENTIFICATION</scope>
</reference>
<dbReference type="RefSeq" id="XP_036355219.1">
    <property type="nucleotide sequence ID" value="XM_036499326.1"/>
</dbReference>
<dbReference type="InterPro" id="IPR043502">
    <property type="entry name" value="DNA/RNA_pol_sf"/>
</dbReference>
<evidence type="ECO:0000313" key="2">
    <source>
        <dbReference type="Proteomes" id="UP000515154"/>
    </source>
</evidence>
<dbReference type="PANTHER" id="PTHR47027:SF20">
    <property type="entry name" value="REVERSE TRANSCRIPTASE-LIKE PROTEIN WITH RNA-DIRECTED DNA POLYMERASE DOMAIN"/>
    <property type="match status" value="1"/>
</dbReference>
<keyword evidence="2" id="KW-1185">Reference proteome</keyword>
<dbReference type="AlphaFoldDB" id="A0A7E6EIX4"/>
<evidence type="ECO:0000313" key="3">
    <source>
        <dbReference type="RefSeq" id="XP_036355219.1"/>
    </source>
</evidence>
<sequence length="363" mass="42004">MSPSDPILQLYNRFIEFGHIVECNKIIFERADEGNQFCITLLQKVFEHLEKLTTEMRHDSKSRHYFSLLKKFSLLLSPLLFVIYLEAALRGLRLFYNGQITEIVYADDVDFVSHDTAALRRLLDVAPAELGKWFLTVNTTKTEITEVARISSRLDDEWRRSRKLGTLLGDNEDITRRKVLSTAALNRLKTDWVANRPVTIAFRLRLYNAFVKPVLLYNSFCLRIPASEIKNLNSFHRRQLRILCGVQWPTRINNGALYRKCSAQPVILDVMEARWRLFGHVLRMDQTSPANLAMEEYFAASGKKFRGRPRITLLEVLDADLKSINRKLKNGDDLDAMRNLACNRGDWTRIIKKIVSSAARVEI</sequence>
<accession>A0A7E6EIX4</accession>
<gene>
    <name evidence="3" type="primary">LOC118760845</name>
</gene>
<dbReference type="Proteomes" id="UP000515154">
    <property type="component" value="Unplaced"/>
</dbReference>
<evidence type="ECO:0000259" key="1">
    <source>
        <dbReference type="Pfam" id="PF00078"/>
    </source>
</evidence>
<proteinExistence type="predicted"/>